<gene>
    <name evidence="3" type="ORF">EPA99_16015</name>
</gene>
<dbReference type="CDD" id="cd12797">
    <property type="entry name" value="M23_peptidase"/>
    <property type="match status" value="1"/>
</dbReference>
<dbReference type="InterPro" id="IPR011055">
    <property type="entry name" value="Dup_hybrid_motif"/>
</dbReference>
<dbReference type="FunFam" id="2.70.70.10:FF:000006">
    <property type="entry name" value="M23 family peptidase"/>
    <property type="match status" value="1"/>
</dbReference>
<proteinExistence type="predicted"/>
<dbReference type="Pfam" id="PF01551">
    <property type="entry name" value="Peptidase_M23"/>
    <property type="match status" value="1"/>
</dbReference>
<dbReference type="InterPro" id="IPR050570">
    <property type="entry name" value="Cell_wall_metabolism_enzyme"/>
</dbReference>
<dbReference type="EMBL" id="SAWZ01000010">
    <property type="protein sequence ID" value="RXR01431.1"/>
    <property type="molecule type" value="Genomic_DNA"/>
</dbReference>
<dbReference type="PANTHER" id="PTHR21666:SF291">
    <property type="entry name" value="STAGE II SPORULATION PROTEIN Q"/>
    <property type="match status" value="1"/>
</dbReference>
<feature type="domain" description="M23ase beta-sheet core" evidence="2">
    <location>
        <begin position="205"/>
        <end position="299"/>
    </location>
</feature>
<dbReference type="InterPro" id="IPR016047">
    <property type="entry name" value="M23ase_b-sheet_dom"/>
</dbReference>
<reference evidence="3 4" key="1">
    <citation type="submission" date="2019-01" db="EMBL/GenBank/DDBJ databases">
        <title>Pseudoxanthomonas composti sp. nov., isolated from compost.</title>
        <authorList>
            <person name="Yang G."/>
        </authorList>
    </citation>
    <scope>NUCLEOTIDE SEQUENCE [LARGE SCALE GENOMIC DNA]</scope>
    <source>
        <strain evidence="3 4">GSS15</strain>
    </source>
</reference>
<evidence type="ECO:0000256" key="1">
    <source>
        <dbReference type="SAM" id="Coils"/>
    </source>
</evidence>
<dbReference type="AlphaFoldDB" id="A0A4Q1JS14"/>
<evidence type="ECO:0000313" key="3">
    <source>
        <dbReference type="EMBL" id="RXR01431.1"/>
    </source>
</evidence>
<organism evidence="3 4">
    <name type="scientific">Pseudoxanthomonas composti</name>
    <dbReference type="NCBI Taxonomy" id="2137479"/>
    <lineage>
        <taxon>Bacteria</taxon>
        <taxon>Pseudomonadati</taxon>
        <taxon>Pseudomonadota</taxon>
        <taxon>Gammaproteobacteria</taxon>
        <taxon>Lysobacterales</taxon>
        <taxon>Lysobacteraceae</taxon>
        <taxon>Pseudoxanthomonas</taxon>
    </lineage>
</organism>
<feature type="coiled-coil region" evidence="1">
    <location>
        <begin position="78"/>
        <end position="105"/>
    </location>
</feature>
<dbReference type="PANTHER" id="PTHR21666">
    <property type="entry name" value="PEPTIDASE-RELATED"/>
    <property type="match status" value="1"/>
</dbReference>
<dbReference type="OrthoDB" id="9815245at2"/>
<dbReference type="Gene3D" id="2.70.70.10">
    <property type="entry name" value="Glucose Permease (Domain IIA)"/>
    <property type="match status" value="1"/>
</dbReference>
<dbReference type="RefSeq" id="WP_129472249.1">
    <property type="nucleotide sequence ID" value="NZ_SAWZ01000010.1"/>
</dbReference>
<dbReference type="Proteomes" id="UP000289784">
    <property type="component" value="Unassembled WGS sequence"/>
</dbReference>
<dbReference type="SUPFAM" id="SSF51261">
    <property type="entry name" value="Duplicated hybrid motif"/>
    <property type="match status" value="1"/>
</dbReference>
<sequence length="316" mass="33888">MSFHTILNNARTWFAHHLAVRSEQARYHIHLRPLTSAGVLLVGGLVLGLAGRSAFGMAQVSLLQARAERQQVELDQVRRGAQQEVNAMSARLGELQAQANRLNALGERLTRMGKLQDGEFDFQEPVGQGGADASYDMAPRELSKGLDGLEKSFATSGQQLSVLESLLFNRELDRNATPSRLPIANSYITSGFGGRADPFGGGGQYHKGIDFKASVGDPVLSVADGVVSFAGVKSGYGNVVDVDHGNGYITRYAHNSRLMVQPGDLVRAGQQVAKAGSTGRSTGAHVHFEVWQDGRVMNPRKFLGEGPTPVGAPKRG</sequence>
<evidence type="ECO:0000259" key="2">
    <source>
        <dbReference type="Pfam" id="PF01551"/>
    </source>
</evidence>
<comment type="caution">
    <text evidence="3">The sequence shown here is derived from an EMBL/GenBank/DDBJ whole genome shotgun (WGS) entry which is preliminary data.</text>
</comment>
<keyword evidence="4" id="KW-1185">Reference proteome</keyword>
<keyword evidence="1" id="KW-0175">Coiled coil</keyword>
<accession>A0A4Q1JS14</accession>
<dbReference type="GO" id="GO:0004222">
    <property type="term" value="F:metalloendopeptidase activity"/>
    <property type="evidence" value="ECO:0007669"/>
    <property type="project" value="TreeGrafter"/>
</dbReference>
<name>A0A4Q1JS14_9GAMM</name>
<evidence type="ECO:0000313" key="4">
    <source>
        <dbReference type="Proteomes" id="UP000289784"/>
    </source>
</evidence>
<protein>
    <submittedName>
        <fullName evidence="3">M23 family peptidase</fullName>
    </submittedName>
</protein>